<organism evidence="3 4">
    <name type="scientific">Salipaludibacillus aurantiacus</name>
    <dbReference type="NCBI Taxonomy" id="1601833"/>
    <lineage>
        <taxon>Bacteria</taxon>
        <taxon>Bacillati</taxon>
        <taxon>Bacillota</taxon>
        <taxon>Bacilli</taxon>
        <taxon>Bacillales</taxon>
        <taxon>Bacillaceae</taxon>
    </lineage>
</organism>
<evidence type="ECO:0000259" key="2">
    <source>
        <dbReference type="Pfam" id="PF10335"/>
    </source>
</evidence>
<feature type="domain" description="Protein-PII uridylyltransferase N-terminal" evidence="1">
    <location>
        <begin position="28"/>
        <end position="148"/>
    </location>
</feature>
<evidence type="ECO:0000313" key="4">
    <source>
        <dbReference type="Proteomes" id="UP000198571"/>
    </source>
</evidence>
<keyword evidence="4" id="KW-1185">Reference proteome</keyword>
<reference evidence="4" key="1">
    <citation type="submission" date="2016-10" db="EMBL/GenBank/DDBJ databases">
        <authorList>
            <person name="Varghese N."/>
            <person name="Submissions S."/>
        </authorList>
    </citation>
    <scope>NUCLEOTIDE SEQUENCE [LARGE SCALE GENOMIC DNA]</scope>
    <source>
        <strain evidence="4">S9</strain>
    </source>
</reference>
<dbReference type="Pfam" id="PF03445">
    <property type="entry name" value="DUF294"/>
    <property type="match status" value="1"/>
</dbReference>
<dbReference type="GO" id="GO:0008773">
    <property type="term" value="F:[protein-PII] uridylyltransferase activity"/>
    <property type="evidence" value="ECO:0007669"/>
    <property type="project" value="InterPro"/>
</dbReference>
<accession>A0A1H9VR26</accession>
<dbReference type="EMBL" id="FOGT01000012">
    <property type="protein sequence ID" value="SES24052.1"/>
    <property type="molecule type" value="Genomic_DNA"/>
</dbReference>
<dbReference type="CDD" id="cd05401">
    <property type="entry name" value="NT_GlnE_GlnD_like"/>
    <property type="match status" value="1"/>
</dbReference>
<dbReference type="AlphaFoldDB" id="A0A1H9VR26"/>
<evidence type="ECO:0000313" key="3">
    <source>
        <dbReference type="EMBL" id="SES24052.1"/>
    </source>
</evidence>
<protein>
    <submittedName>
        <fullName evidence="3">CBS domain-containing protein</fullName>
    </submittedName>
</protein>
<evidence type="ECO:0000259" key="1">
    <source>
        <dbReference type="Pfam" id="PF03445"/>
    </source>
</evidence>
<dbReference type="STRING" id="1601833.SAMN05518684_11227"/>
<dbReference type="Pfam" id="PF10335">
    <property type="entry name" value="DUF294_C"/>
    <property type="match status" value="1"/>
</dbReference>
<dbReference type="RefSeq" id="WP_093053662.1">
    <property type="nucleotide sequence ID" value="NZ_FOGT01000012.1"/>
</dbReference>
<gene>
    <name evidence="3" type="ORF">SAMN05518684_11227</name>
</gene>
<dbReference type="InterPro" id="IPR018821">
    <property type="entry name" value="DUF294_put_nucleoTrafse_sb-bd"/>
</dbReference>
<feature type="domain" description="DUF294" evidence="2">
    <location>
        <begin position="188"/>
        <end position="316"/>
    </location>
</feature>
<dbReference type="Proteomes" id="UP000198571">
    <property type="component" value="Unassembled WGS sequence"/>
</dbReference>
<dbReference type="InterPro" id="IPR005105">
    <property type="entry name" value="GlnD_Uridyltrans_N"/>
</dbReference>
<sequence length="330" mass="38096">MAISIIDDTVMSYKDIKRWKDENILKYRFSHQLLNEFHDEIMCAVVKLAVKRQESERGKAPAHFAFFVMGSGGRSEQLYLSDQDHGIVFSSSGNHQSYFLELGEEIVHGLALCGYEKCEGKVMSDNPVWNRSEDGWKRQISDWLDEEDWDSLRHVSIFFDARVLFGDPEPLHTLKQHLFKSLSANPGLITRLTDNVQYIKKGVGMLGNILPRQAGKEKGLLDFKETVLFPFVNGARLLAFSEQRLETSTISRLQCLPAHLEQFKSVQPLVEKMLNYRMRKADLSKGYSLIHLIDQTELSKEEKREIKLWMKEGTAFMKDVTAALKRRHRK</sequence>
<dbReference type="OrthoDB" id="9810963at2"/>
<proteinExistence type="predicted"/>
<name>A0A1H9VR26_9BACI</name>